<evidence type="ECO:0000256" key="5">
    <source>
        <dbReference type="ARBA" id="ARBA00022737"/>
    </source>
</evidence>
<evidence type="ECO:0000256" key="4">
    <source>
        <dbReference type="ARBA" id="ARBA00022525"/>
    </source>
</evidence>
<dbReference type="Pfam" id="PF13583">
    <property type="entry name" value="Reprolysin_4"/>
    <property type="match status" value="1"/>
</dbReference>
<dbReference type="PRINTS" id="PR00313">
    <property type="entry name" value="CABNDNGRPT"/>
</dbReference>
<evidence type="ECO:0000256" key="1">
    <source>
        <dbReference type="ARBA" id="ARBA00001913"/>
    </source>
</evidence>
<dbReference type="PROSITE" id="PS00330">
    <property type="entry name" value="HEMOLYSIN_CALCIUM"/>
    <property type="match status" value="1"/>
</dbReference>
<dbReference type="AlphaFoldDB" id="A0A844HUD2"/>
<name>A0A844HUD2_9RHOB</name>
<comment type="similarity">
    <text evidence="3">Belongs to the peptidase M10B family.</text>
</comment>
<dbReference type="SUPFAM" id="SSF55486">
    <property type="entry name" value="Metalloproteases ('zincins'), catalytic domain"/>
    <property type="match status" value="1"/>
</dbReference>
<dbReference type="GO" id="GO:0008237">
    <property type="term" value="F:metallopeptidase activity"/>
    <property type="evidence" value="ECO:0007669"/>
    <property type="project" value="InterPro"/>
</dbReference>
<keyword evidence="4" id="KW-0964">Secreted</keyword>
<dbReference type="GO" id="GO:0005615">
    <property type="term" value="C:extracellular space"/>
    <property type="evidence" value="ECO:0007669"/>
    <property type="project" value="InterPro"/>
</dbReference>
<sequence>MPHSDRIQGALDEPPSSTSRINRTEVGDAAGNHNTTYTMNVGDTFSGNLGHAGDTDWVRVNLQAGTYTIKLEGTGSFPLSDPYLRLLDSAGNEVASNDDFNGLNSRVTIAIPEGGTYYIEADSFNSRYTGRYTMELAEVPPPPVFTTAQIADQLTDGYWESSGRSRRAFDVDPGQALNVDVSGLDAAGRRLAVAALQAWTDVSGIRFNVVNPDSGRRVHITFDDNEAGAWSSSTVFGNVISSSIVNVETGWLDAAGTGFNTYSFQTYIHEIGHALGLGHAGNYNGSATYGVDSHYANDSWQATVMSYFSQDDNTAIDASRAFVASAMIADIAAIRELYGPATLREGNTVYGEDSNAGGNYARISNMLATNARDDITFTIVDSGGNDILNLSRDTNNQRINLAASGISDAYGLTGNIVIAENTVIENLRAGSGNDLLRGNASNNIIGGNHGNDRIVGLDGNDSIFGGSGRDTMIGGNGNDTYHADDHDVLIEAVNSGVDTIYSDTSRTLAANFENLVLLDDARNGTGNELANRLVGTWGDNRLDGLRGNDTLQGFGGRDTLSGGGGNDTYLTDGLDQLIEGLNGGTDTVTSSASFTLASNFENLRLAGAALNGTGNAGANQMTGNALNNTLRGMAGNDLLDGGAGNDRLFGNGGADTFVFASGRDTVMDFQNNIDTLRIDDALWGGGARSVAQVLNMAIHVSGDIVFRFANGQTLTIDDYASIASLQDDLIIV</sequence>
<dbReference type="Pfam" id="PF00353">
    <property type="entry name" value="HemolysinCabind"/>
    <property type="match status" value="3"/>
</dbReference>
<comment type="cofactor">
    <cofactor evidence="1">
        <name>Ca(2+)</name>
        <dbReference type="ChEBI" id="CHEBI:29108"/>
    </cofactor>
</comment>
<evidence type="ECO:0000313" key="8">
    <source>
        <dbReference type="EMBL" id="MTH61947.1"/>
    </source>
</evidence>
<accession>A0A844HUD2</accession>
<feature type="region of interest" description="Disordered" evidence="6">
    <location>
        <begin position="1"/>
        <end position="33"/>
    </location>
</feature>
<evidence type="ECO:0000256" key="6">
    <source>
        <dbReference type="SAM" id="MobiDB-lite"/>
    </source>
</evidence>
<evidence type="ECO:0000256" key="2">
    <source>
        <dbReference type="ARBA" id="ARBA00004613"/>
    </source>
</evidence>
<dbReference type="InterPro" id="IPR011049">
    <property type="entry name" value="Serralysin-like_metalloprot_C"/>
</dbReference>
<dbReference type="PANTHER" id="PTHR38340">
    <property type="entry name" value="S-LAYER PROTEIN"/>
    <property type="match status" value="1"/>
</dbReference>
<dbReference type="PANTHER" id="PTHR38340:SF1">
    <property type="entry name" value="S-LAYER PROTEIN"/>
    <property type="match status" value="1"/>
</dbReference>
<dbReference type="InterPro" id="IPR018511">
    <property type="entry name" value="Hemolysin-typ_Ca-bd_CS"/>
</dbReference>
<dbReference type="SUPFAM" id="SSF89260">
    <property type="entry name" value="Collagen-binding domain"/>
    <property type="match status" value="1"/>
</dbReference>
<feature type="domain" description="Peptidase metallopeptidase" evidence="7">
    <location>
        <begin position="155"/>
        <end position="310"/>
    </location>
</feature>
<keyword evidence="9" id="KW-1185">Reference proteome</keyword>
<proteinExistence type="inferred from homology"/>
<dbReference type="Proteomes" id="UP000449846">
    <property type="component" value="Unassembled WGS sequence"/>
</dbReference>
<evidence type="ECO:0000259" key="7">
    <source>
        <dbReference type="SMART" id="SM00235"/>
    </source>
</evidence>
<dbReference type="InterPro" id="IPR006026">
    <property type="entry name" value="Peptidase_Metallo"/>
</dbReference>
<dbReference type="GO" id="GO:0008270">
    <property type="term" value="F:zinc ion binding"/>
    <property type="evidence" value="ECO:0007669"/>
    <property type="project" value="InterPro"/>
</dbReference>
<dbReference type="Gene3D" id="2.60.120.380">
    <property type="match status" value="1"/>
</dbReference>
<gene>
    <name evidence="8" type="ORF">GL300_22380</name>
</gene>
<keyword evidence="5" id="KW-0677">Repeat</keyword>
<dbReference type="GO" id="GO:0005509">
    <property type="term" value="F:calcium ion binding"/>
    <property type="evidence" value="ECO:0007669"/>
    <property type="project" value="InterPro"/>
</dbReference>
<dbReference type="Pfam" id="PF04151">
    <property type="entry name" value="PPC"/>
    <property type="match status" value="1"/>
</dbReference>
<protein>
    <submittedName>
        <fullName evidence="8">Peptidase</fullName>
    </submittedName>
</protein>
<dbReference type="OrthoDB" id="733404at2"/>
<organism evidence="8 9">
    <name type="scientific">Paracoccus litorisediminis</name>
    <dbReference type="NCBI Taxonomy" id="2006130"/>
    <lineage>
        <taxon>Bacteria</taxon>
        <taxon>Pseudomonadati</taxon>
        <taxon>Pseudomonadota</taxon>
        <taxon>Alphaproteobacteria</taxon>
        <taxon>Rhodobacterales</taxon>
        <taxon>Paracoccaceae</taxon>
        <taxon>Paracoccus</taxon>
    </lineage>
</organism>
<dbReference type="RefSeq" id="WP_155041899.1">
    <property type="nucleotide sequence ID" value="NZ_JBHGCD010000027.1"/>
</dbReference>
<dbReference type="InterPro" id="IPR013858">
    <property type="entry name" value="Peptidase_M10B_C"/>
</dbReference>
<dbReference type="InterPro" id="IPR007280">
    <property type="entry name" value="Peptidase_C_arc/bac"/>
</dbReference>
<dbReference type="InterPro" id="IPR050557">
    <property type="entry name" value="RTX_toxin/Mannuronan_C5-epim"/>
</dbReference>
<dbReference type="Gene3D" id="3.40.390.10">
    <property type="entry name" value="Collagenase (Catalytic Domain)"/>
    <property type="match status" value="1"/>
</dbReference>
<dbReference type="EMBL" id="WMIG01000023">
    <property type="protein sequence ID" value="MTH61947.1"/>
    <property type="molecule type" value="Genomic_DNA"/>
</dbReference>
<dbReference type="SUPFAM" id="SSF51120">
    <property type="entry name" value="beta-Roll"/>
    <property type="match status" value="3"/>
</dbReference>
<comment type="subcellular location">
    <subcellularLocation>
        <location evidence="2">Secreted</location>
    </subcellularLocation>
</comment>
<dbReference type="GO" id="GO:0006508">
    <property type="term" value="P:proteolysis"/>
    <property type="evidence" value="ECO:0007669"/>
    <property type="project" value="InterPro"/>
</dbReference>
<evidence type="ECO:0000256" key="3">
    <source>
        <dbReference type="ARBA" id="ARBA00009490"/>
    </source>
</evidence>
<dbReference type="SMART" id="SM00235">
    <property type="entry name" value="ZnMc"/>
    <property type="match status" value="1"/>
</dbReference>
<evidence type="ECO:0000313" key="9">
    <source>
        <dbReference type="Proteomes" id="UP000449846"/>
    </source>
</evidence>
<dbReference type="Gene3D" id="2.150.10.10">
    <property type="entry name" value="Serralysin-like metalloprotease, C-terminal"/>
    <property type="match status" value="2"/>
</dbReference>
<dbReference type="Pfam" id="PF08548">
    <property type="entry name" value="Peptidase_M10_C"/>
    <property type="match status" value="1"/>
</dbReference>
<reference evidence="8 9" key="1">
    <citation type="submission" date="2019-11" db="EMBL/GenBank/DDBJ databases">
        <authorList>
            <person name="Dong K."/>
        </authorList>
    </citation>
    <scope>NUCLEOTIDE SEQUENCE [LARGE SCALE GENOMIC DNA]</scope>
    <source>
        <strain evidence="8 9">NBRC 112902</strain>
    </source>
</reference>
<comment type="caution">
    <text evidence="8">The sequence shown here is derived from an EMBL/GenBank/DDBJ whole genome shotgun (WGS) entry which is preliminary data.</text>
</comment>
<dbReference type="InterPro" id="IPR024079">
    <property type="entry name" value="MetalloPept_cat_dom_sf"/>
</dbReference>
<dbReference type="CDD" id="cd04277">
    <property type="entry name" value="ZnMc_serralysin_like"/>
    <property type="match status" value="1"/>
</dbReference>
<dbReference type="InterPro" id="IPR001343">
    <property type="entry name" value="Hemolysn_Ca-bd"/>
</dbReference>
<dbReference type="InterPro" id="IPR034033">
    <property type="entry name" value="Serralysin-like"/>
</dbReference>